<dbReference type="Proteomes" id="UP000195569">
    <property type="component" value="Unassembled WGS sequence"/>
</dbReference>
<accession>A0A1N7RUF3</accession>
<comment type="caution">
    <text evidence="1">The sequence shown here is derived from an EMBL/GenBank/DDBJ whole genome shotgun (WGS) entry which is preliminary data.</text>
</comment>
<keyword evidence="2" id="KW-1185">Reference proteome</keyword>
<dbReference type="EMBL" id="CYGY02000018">
    <property type="protein sequence ID" value="SIT38727.1"/>
    <property type="molecule type" value="Genomic_DNA"/>
</dbReference>
<name>A0A1N7RUF3_9BURK</name>
<protein>
    <submittedName>
        <fullName evidence="1">Uncharacterized protein</fullName>
    </submittedName>
</protein>
<organism evidence="1 2">
    <name type="scientific">Paraburkholderia piptadeniae</name>
    <dbReference type="NCBI Taxonomy" id="1701573"/>
    <lineage>
        <taxon>Bacteria</taxon>
        <taxon>Pseudomonadati</taxon>
        <taxon>Pseudomonadota</taxon>
        <taxon>Betaproteobacteria</taxon>
        <taxon>Burkholderiales</taxon>
        <taxon>Burkholderiaceae</taxon>
        <taxon>Paraburkholderia</taxon>
    </lineage>
</organism>
<gene>
    <name evidence="1" type="ORF">BN2476_180037</name>
</gene>
<sequence length="108" mass="11619">MGRRRTRSRTQPGPARCSRDRAAHFESPALAHARVGLQAGRADGRLATGGFRVSRSQAACALAEVRFTNSYTNHFCVAPGDIPTRYALSMPLARSGGLCCHFSKGILC</sequence>
<evidence type="ECO:0000313" key="1">
    <source>
        <dbReference type="EMBL" id="SIT38727.1"/>
    </source>
</evidence>
<proteinExistence type="predicted"/>
<reference evidence="1" key="1">
    <citation type="submission" date="2016-12" db="EMBL/GenBank/DDBJ databases">
        <authorList>
            <person name="Moulin L."/>
        </authorList>
    </citation>
    <scope>NUCLEOTIDE SEQUENCE [LARGE SCALE GENOMIC DNA]</scope>
    <source>
        <strain evidence="1">STM 7183</strain>
    </source>
</reference>
<evidence type="ECO:0000313" key="2">
    <source>
        <dbReference type="Proteomes" id="UP000195569"/>
    </source>
</evidence>
<dbReference type="AlphaFoldDB" id="A0A1N7RUF3"/>